<dbReference type="EMBL" id="MU866313">
    <property type="protein sequence ID" value="KAK4173892.1"/>
    <property type="molecule type" value="Genomic_DNA"/>
</dbReference>
<sequence>MSRPSGPASRVSSGRQVHDLVDFQVFLMPTPEALRERKLTKFRALGPENTLFRCAASVAGLALDMLEHPQSIRVLKITANHVISVSQHIPALRNMTDANIEAMVMNYLRAIRRSFPNVVISDECGMANKNGRTTKQNCADAFEPKRACVIEINETLMTRLGNAYKYIVADRDVERNTAHFRTLHLRLSITMAHELVHVFTLFLRRAEDQHTPPRTTYADKGDKETGEAGRFWEGHFLGGWVDMRLGRDGQETIALRSDESTQRLLDRDFGRWFKRGMTGLTDEDHTIPAVEPGLEEWKWQQNYSNPFPSGADAKAGDPRQPRELIEAQIVWLTRRNSEMAAGFPSYTLSGQDIRDFALKPKTKIREVIRHR</sequence>
<accession>A0AAN6W435</accession>
<evidence type="ECO:0000313" key="2">
    <source>
        <dbReference type="Proteomes" id="UP001302321"/>
    </source>
</evidence>
<keyword evidence="2" id="KW-1185">Reference proteome</keyword>
<reference evidence="1" key="1">
    <citation type="journal article" date="2023" name="Mol. Phylogenet. Evol.">
        <title>Genome-scale phylogeny and comparative genomics of the fungal order Sordariales.</title>
        <authorList>
            <person name="Hensen N."/>
            <person name="Bonometti L."/>
            <person name="Westerberg I."/>
            <person name="Brannstrom I.O."/>
            <person name="Guillou S."/>
            <person name="Cros-Aarteil S."/>
            <person name="Calhoun S."/>
            <person name="Haridas S."/>
            <person name="Kuo A."/>
            <person name="Mondo S."/>
            <person name="Pangilinan J."/>
            <person name="Riley R."/>
            <person name="LaButti K."/>
            <person name="Andreopoulos B."/>
            <person name="Lipzen A."/>
            <person name="Chen C."/>
            <person name="Yan M."/>
            <person name="Daum C."/>
            <person name="Ng V."/>
            <person name="Clum A."/>
            <person name="Steindorff A."/>
            <person name="Ohm R.A."/>
            <person name="Martin F."/>
            <person name="Silar P."/>
            <person name="Natvig D.O."/>
            <person name="Lalanne C."/>
            <person name="Gautier V."/>
            <person name="Ament-Velasquez S.L."/>
            <person name="Kruys A."/>
            <person name="Hutchinson M.I."/>
            <person name="Powell A.J."/>
            <person name="Barry K."/>
            <person name="Miller A.N."/>
            <person name="Grigoriev I.V."/>
            <person name="Debuchy R."/>
            <person name="Gladieux P."/>
            <person name="Hiltunen Thoren M."/>
            <person name="Johannesson H."/>
        </authorList>
    </citation>
    <scope>NUCLEOTIDE SEQUENCE</scope>
    <source>
        <strain evidence="1">CBS 892.96</strain>
    </source>
</reference>
<comment type="caution">
    <text evidence="1">The sequence shown here is derived from an EMBL/GenBank/DDBJ whole genome shotgun (WGS) entry which is preliminary data.</text>
</comment>
<protein>
    <submittedName>
        <fullName evidence="1">Uncharacterized protein</fullName>
    </submittedName>
</protein>
<organism evidence="1 2">
    <name type="scientific">Triangularia setosa</name>
    <dbReference type="NCBI Taxonomy" id="2587417"/>
    <lineage>
        <taxon>Eukaryota</taxon>
        <taxon>Fungi</taxon>
        <taxon>Dikarya</taxon>
        <taxon>Ascomycota</taxon>
        <taxon>Pezizomycotina</taxon>
        <taxon>Sordariomycetes</taxon>
        <taxon>Sordariomycetidae</taxon>
        <taxon>Sordariales</taxon>
        <taxon>Podosporaceae</taxon>
        <taxon>Triangularia</taxon>
    </lineage>
</organism>
<name>A0AAN6W435_9PEZI</name>
<evidence type="ECO:0000313" key="1">
    <source>
        <dbReference type="EMBL" id="KAK4173892.1"/>
    </source>
</evidence>
<gene>
    <name evidence="1" type="ORF">QBC36DRAFT_348386</name>
</gene>
<dbReference type="Proteomes" id="UP001302321">
    <property type="component" value="Unassembled WGS sequence"/>
</dbReference>
<reference evidence="1" key="2">
    <citation type="submission" date="2023-05" db="EMBL/GenBank/DDBJ databases">
        <authorList>
            <consortium name="Lawrence Berkeley National Laboratory"/>
            <person name="Steindorff A."/>
            <person name="Hensen N."/>
            <person name="Bonometti L."/>
            <person name="Westerberg I."/>
            <person name="Brannstrom I.O."/>
            <person name="Guillou S."/>
            <person name="Cros-Aarteil S."/>
            <person name="Calhoun S."/>
            <person name="Haridas S."/>
            <person name="Kuo A."/>
            <person name="Mondo S."/>
            <person name="Pangilinan J."/>
            <person name="Riley R."/>
            <person name="Labutti K."/>
            <person name="Andreopoulos B."/>
            <person name="Lipzen A."/>
            <person name="Chen C."/>
            <person name="Yanf M."/>
            <person name="Daum C."/>
            <person name="Ng V."/>
            <person name="Clum A."/>
            <person name="Ohm R."/>
            <person name="Martin F."/>
            <person name="Silar P."/>
            <person name="Natvig D."/>
            <person name="Lalanne C."/>
            <person name="Gautier V."/>
            <person name="Ament-Velasquez S.L."/>
            <person name="Kruys A."/>
            <person name="Hutchinson M.I."/>
            <person name="Powell A.J."/>
            <person name="Barry K."/>
            <person name="Miller A.N."/>
            <person name="Grigoriev I.V."/>
            <person name="Debuchy R."/>
            <person name="Gladieux P."/>
            <person name="Thoren M.H."/>
            <person name="Johannesson H."/>
        </authorList>
    </citation>
    <scope>NUCLEOTIDE SEQUENCE</scope>
    <source>
        <strain evidence="1">CBS 892.96</strain>
    </source>
</reference>
<proteinExistence type="predicted"/>
<dbReference type="AlphaFoldDB" id="A0AAN6W435"/>